<keyword evidence="3" id="KW-1003">Cell membrane</keyword>
<dbReference type="PROSITE" id="PS50928">
    <property type="entry name" value="ABC_TM1"/>
    <property type="match status" value="1"/>
</dbReference>
<proteinExistence type="inferred from homology"/>
<keyword evidence="4 7" id="KW-0812">Transmembrane</keyword>
<dbReference type="SUPFAM" id="SSF161098">
    <property type="entry name" value="MetI-like"/>
    <property type="match status" value="1"/>
</dbReference>
<dbReference type="InterPro" id="IPR050809">
    <property type="entry name" value="UgpAE/MalFG_permease"/>
</dbReference>
<evidence type="ECO:0000313" key="10">
    <source>
        <dbReference type="EMBL" id="HJF33844.1"/>
    </source>
</evidence>
<comment type="subcellular location">
    <subcellularLocation>
        <location evidence="1 7">Cell membrane</location>
        <topology evidence="1 7">Multi-pass membrane protein</topology>
    </subcellularLocation>
</comment>
<dbReference type="GO" id="GO:0005886">
    <property type="term" value="C:plasma membrane"/>
    <property type="evidence" value="ECO:0007669"/>
    <property type="project" value="UniProtKB-SubCell"/>
</dbReference>
<evidence type="ECO:0000256" key="3">
    <source>
        <dbReference type="ARBA" id="ARBA00022475"/>
    </source>
</evidence>
<comment type="similarity">
    <text evidence="7">Belongs to the binding-protein-dependent transport system permease family.</text>
</comment>
<evidence type="ECO:0000259" key="9">
    <source>
        <dbReference type="PROSITE" id="PS50928"/>
    </source>
</evidence>
<feature type="transmembrane region" description="Helical" evidence="7">
    <location>
        <begin position="209"/>
        <end position="227"/>
    </location>
</feature>
<dbReference type="Proteomes" id="UP000698173">
    <property type="component" value="Unassembled WGS sequence"/>
</dbReference>
<feature type="transmembrane region" description="Helical" evidence="7">
    <location>
        <begin position="117"/>
        <end position="137"/>
    </location>
</feature>
<keyword evidence="2 7" id="KW-0813">Transport</keyword>
<organism evidence="10 11">
    <name type="scientific">Sporosarcina psychrophila</name>
    <name type="common">Bacillus psychrophilus</name>
    <dbReference type="NCBI Taxonomy" id="1476"/>
    <lineage>
        <taxon>Bacteria</taxon>
        <taxon>Bacillati</taxon>
        <taxon>Bacillota</taxon>
        <taxon>Bacilli</taxon>
        <taxon>Bacillales</taxon>
        <taxon>Caryophanaceae</taxon>
        <taxon>Sporosarcina</taxon>
    </lineage>
</organism>
<evidence type="ECO:0000256" key="6">
    <source>
        <dbReference type="ARBA" id="ARBA00023136"/>
    </source>
</evidence>
<dbReference type="PANTHER" id="PTHR43227">
    <property type="entry name" value="BLL4140 PROTEIN"/>
    <property type="match status" value="1"/>
</dbReference>
<dbReference type="PANTHER" id="PTHR43227:SF11">
    <property type="entry name" value="BLL4140 PROTEIN"/>
    <property type="match status" value="1"/>
</dbReference>
<feature type="domain" description="ABC transmembrane type-1" evidence="9">
    <location>
        <begin position="113"/>
        <end position="327"/>
    </location>
</feature>
<feature type="region of interest" description="Disordered" evidence="8">
    <location>
        <begin position="1"/>
        <end position="38"/>
    </location>
</feature>
<name>A0A921G2X1_SPOPS</name>
<dbReference type="Gene3D" id="1.10.3720.10">
    <property type="entry name" value="MetI-like"/>
    <property type="match status" value="1"/>
</dbReference>
<accession>A0A921G2X1</accession>
<dbReference type="AlphaFoldDB" id="A0A921G2X1"/>
<evidence type="ECO:0000256" key="4">
    <source>
        <dbReference type="ARBA" id="ARBA00022692"/>
    </source>
</evidence>
<comment type="caution">
    <text evidence="10">The sequence shown here is derived from an EMBL/GenBank/DDBJ whole genome shotgun (WGS) entry which is preliminary data.</text>
</comment>
<keyword evidence="6 7" id="KW-0472">Membrane</keyword>
<dbReference type="InterPro" id="IPR035906">
    <property type="entry name" value="MetI-like_sf"/>
</dbReference>
<dbReference type="GO" id="GO:0055085">
    <property type="term" value="P:transmembrane transport"/>
    <property type="evidence" value="ECO:0007669"/>
    <property type="project" value="InterPro"/>
</dbReference>
<dbReference type="EMBL" id="DYWT01000283">
    <property type="protein sequence ID" value="HJF33844.1"/>
    <property type="molecule type" value="Genomic_DNA"/>
</dbReference>
<reference evidence="10" key="2">
    <citation type="submission" date="2021-09" db="EMBL/GenBank/DDBJ databases">
        <authorList>
            <person name="Gilroy R."/>
        </authorList>
    </citation>
    <scope>NUCLEOTIDE SEQUENCE</scope>
    <source>
        <strain evidence="10">CHK171-7178</strain>
    </source>
</reference>
<evidence type="ECO:0000313" key="11">
    <source>
        <dbReference type="Proteomes" id="UP000698173"/>
    </source>
</evidence>
<evidence type="ECO:0000256" key="1">
    <source>
        <dbReference type="ARBA" id="ARBA00004651"/>
    </source>
</evidence>
<protein>
    <submittedName>
        <fullName evidence="10">ABC transporter permease subunit</fullName>
    </submittedName>
</protein>
<feature type="transmembrane region" description="Helical" evidence="7">
    <location>
        <begin position="247"/>
        <end position="274"/>
    </location>
</feature>
<sequence length="340" mass="38559">MTNISERVGTVEETGVSEKKKMFKGPQGSQGQQSARKRKKGIGWKKEFRKNWELYALLTPVILYFLVFHYFPLYGLQIAFKDFIATKGILGSPWVGFKHFERFFDSYYFWRLIKNTVGIGIFTLVVSFPVPIILALLLNEVKGLRYKKFVQTVIYAPHFLSTVVVVGMMLLFLKTDGLVNQVVRLFGGTPIDFITEPAWFKSLYVLSDVWQTMGWSSIIYIAALAAVDPSQHEAAMIDGASRFQRIIHINIPAIMPTIVILFILNAGSVMAVGFEKVYLMQNTLNMVSSDVISTFVYRSGILEAQYSFSAAVGLFNSLINFFMLIMVNQIAKKVNETSLW</sequence>
<dbReference type="InterPro" id="IPR000515">
    <property type="entry name" value="MetI-like"/>
</dbReference>
<feature type="transmembrane region" description="Helical" evidence="7">
    <location>
        <begin position="149"/>
        <end position="173"/>
    </location>
</feature>
<evidence type="ECO:0000256" key="5">
    <source>
        <dbReference type="ARBA" id="ARBA00022989"/>
    </source>
</evidence>
<evidence type="ECO:0000256" key="8">
    <source>
        <dbReference type="SAM" id="MobiDB-lite"/>
    </source>
</evidence>
<evidence type="ECO:0000256" key="2">
    <source>
        <dbReference type="ARBA" id="ARBA00022448"/>
    </source>
</evidence>
<feature type="transmembrane region" description="Helical" evidence="7">
    <location>
        <begin position="306"/>
        <end position="327"/>
    </location>
</feature>
<feature type="transmembrane region" description="Helical" evidence="7">
    <location>
        <begin position="54"/>
        <end position="71"/>
    </location>
</feature>
<keyword evidence="5 7" id="KW-1133">Transmembrane helix</keyword>
<gene>
    <name evidence="10" type="ORF">K8V56_18920</name>
</gene>
<dbReference type="Pfam" id="PF00528">
    <property type="entry name" value="BPD_transp_1"/>
    <property type="match status" value="1"/>
</dbReference>
<dbReference type="CDD" id="cd06261">
    <property type="entry name" value="TM_PBP2"/>
    <property type="match status" value="1"/>
</dbReference>
<evidence type="ECO:0000256" key="7">
    <source>
        <dbReference type="RuleBase" id="RU363032"/>
    </source>
</evidence>
<reference evidence="10" key="1">
    <citation type="journal article" date="2021" name="PeerJ">
        <title>Extensive microbial diversity within the chicken gut microbiome revealed by metagenomics and culture.</title>
        <authorList>
            <person name="Gilroy R."/>
            <person name="Ravi A."/>
            <person name="Getino M."/>
            <person name="Pursley I."/>
            <person name="Horton D.L."/>
            <person name="Alikhan N.F."/>
            <person name="Baker D."/>
            <person name="Gharbi K."/>
            <person name="Hall N."/>
            <person name="Watson M."/>
            <person name="Adriaenssens E.M."/>
            <person name="Foster-Nyarko E."/>
            <person name="Jarju S."/>
            <person name="Secka A."/>
            <person name="Antonio M."/>
            <person name="Oren A."/>
            <person name="Chaudhuri R.R."/>
            <person name="La Ragione R."/>
            <person name="Hildebrand F."/>
            <person name="Pallen M.J."/>
        </authorList>
    </citation>
    <scope>NUCLEOTIDE SEQUENCE</scope>
    <source>
        <strain evidence="10">CHK171-7178</strain>
    </source>
</reference>